<proteinExistence type="predicted"/>
<evidence type="ECO:0000313" key="5">
    <source>
        <dbReference type="Proteomes" id="UP000270021"/>
    </source>
</evidence>
<dbReference type="KEGG" id="fsl:EJO69_10385"/>
<dbReference type="Pfam" id="PF03990">
    <property type="entry name" value="DUF348"/>
    <property type="match status" value="1"/>
</dbReference>
<evidence type="ECO:0000256" key="1">
    <source>
        <dbReference type="ARBA" id="ARBA00022729"/>
    </source>
</evidence>
<evidence type="ECO:0000313" key="4">
    <source>
        <dbReference type="EMBL" id="AZN30663.1"/>
    </source>
</evidence>
<dbReference type="Gene3D" id="2.20.230.10">
    <property type="entry name" value="Resuscitation-promoting factor rpfb"/>
    <property type="match status" value="1"/>
</dbReference>
<keyword evidence="5" id="KW-1185">Reference proteome</keyword>
<dbReference type="Gene3D" id="1.10.530.10">
    <property type="match status" value="1"/>
</dbReference>
<keyword evidence="1" id="KW-0732">Signal</keyword>
<dbReference type="Proteomes" id="UP000270021">
    <property type="component" value="Chromosome"/>
</dbReference>
<organism evidence="4 5">
    <name type="scientific">Flaviflexus salsibiostraticola</name>
    <dbReference type="NCBI Taxonomy" id="1282737"/>
    <lineage>
        <taxon>Bacteria</taxon>
        <taxon>Bacillati</taxon>
        <taxon>Actinomycetota</taxon>
        <taxon>Actinomycetes</taxon>
        <taxon>Actinomycetales</taxon>
        <taxon>Actinomycetaceae</taxon>
        <taxon>Flaviflexus</taxon>
    </lineage>
</organism>
<feature type="domain" description="G5" evidence="3">
    <location>
        <begin position="143"/>
        <end position="223"/>
    </location>
</feature>
<reference evidence="4 5" key="1">
    <citation type="submission" date="2018-12" db="EMBL/GenBank/DDBJ databases">
        <title>Complete genome sequence of Flaviflexus salsibiostraticola KCTC 33148.</title>
        <authorList>
            <person name="Bae J.-W."/>
        </authorList>
    </citation>
    <scope>NUCLEOTIDE SEQUENCE [LARGE SCALE GENOMIC DNA]</scope>
    <source>
        <strain evidence="4 5">KCTC 33148</strain>
    </source>
</reference>
<feature type="compositionally biased region" description="Low complexity" evidence="2">
    <location>
        <begin position="234"/>
        <end position="246"/>
    </location>
</feature>
<dbReference type="PROSITE" id="PS51109">
    <property type="entry name" value="G5"/>
    <property type="match status" value="1"/>
</dbReference>
<dbReference type="AlphaFoldDB" id="A0A3Q8WUI7"/>
<accession>A0A3Q8WUI7</accession>
<dbReference type="InterPro" id="IPR023346">
    <property type="entry name" value="Lysozyme-like_dom_sf"/>
</dbReference>
<dbReference type="SMART" id="SM01208">
    <property type="entry name" value="G5"/>
    <property type="match status" value="1"/>
</dbReference>
<dbReference type="Pfam" id="PF07501">
    <property type="entry name" value="G5"/>
    <property type="match status" value="1"/>
</dbReference>
<feature type="region of interest" description="Disordered" evidence="2">
    <location>
        <begin position="219"/>
        <end position="246"/>
    </location>
</feature>
<dbReference type="InterPro" id="IPR011098">
    <property type="entry name" value="G5_dom"/>
</dbReference>
<dbReference type="RefSeq" id="WP_126041613.1">
    <property type="nucleotide sequence ID" value="NZ_CP034438.1"/>
</dbReference>
<dbReference type="OrthoDB" id="9766277at2"/>
<sequence>MGRHSRRPDQAPAIVQAPEGSAFRAKAAWSTESPAIPMSSRRYGAVAALAAATALSAVAVSTESTAPAYAVAGAFGAPLQIVTDLPDLSRAFTVEVDGETQEVTTTAETWGRALSEAGIRVGHDDRVNVDLASAVEDGAAVTIERVSYETVVDEQVDEFETIRREDPTLEKGTETVTTEGRSGVTRVTHRVTLVNGEEESREQTIVVRKADRVDEVISVGTKEPEAAPEPAPAPATEAPAPAAAAAPAPAPAQPVVVSAGGAKGIAQQMVAGKGWSNSEFQCLETLWERESNWNHLAQNPSSGAYGIPQALPGGKMASHGADWRTNPATQIAWGLDYIQGRYGTPCGALNHSYARGWY</sequence>
<evidence type="ECO:0000259" key="3">
    <source>
        <dbReference type="PROSITE" id="PS51109"/>
    </source>
</evidence>
<name>A0A3Q8WUI7_9ACTO</name>
<evidence type="ECO:0000256" key="2">
    <source>
        <dbReference type="SAM" id="MobiDB-lite"/>
    </source>
</evidence>
<dbReference type="InterPro" id="IPR007137">
    <property type="entry name" value="DUF348"/>
</dbReference>
<dbReference type="EMBL" id="CP034438">
    <property type="protein sequence ID" value="AZN30663.1"/>
    <property type="molecule type" value="Genomic_DNA"/>
</dbReference>
<dbReference type="SUPFAM" id="SSF53955">
    <property type="entry name" value="Lysozyme-like"/>
    <property type="match status" value="1"/>
</dbReference>
<protein>
    <submittedName>
        <fullName evidence="4">DUF348 domain-containing protein</fullName>
    </submittedName>
</protein>
<gene>
    <name evidence="4" type="ORF">EJO69_10385</name>
</gene>